<feature type="binding site" evidence="7">
    <location>
        <position position="25"/>
    </location>
    <ligand>
        <name>Zn(2+)</name>
        <dbReference type="ChEBI" id="CHEBI:29105"/>
        <label>2</label>
    </ligand>
</feature>
<evidence type="ECO:0000256" key="8">
    <source>
        <dbReference type="PROSITE-ProRule" id="PRU00146"/>
    </source>
</evidence>
<dbReference type="PROSITE" id="PS50016">
    <property type="entry name" value="ZF_PHD_2"/>
    <property type="match status" value="1"/>
</dbReference>
<sequence>PNKGSFCICRDGSYGTMVACENDSCPIEWFHIGCMGMEKAPAQTAVWYCPEC</sequence>
<evidence type="ECO:0000256" key="1">
    <source>
        <dbReference type="ARBA" id="ARBA00004123"/>
    </source>
</evidence>
<comment type="subcellular location">
    <subcellularLocation>
        <location evidence="1">Nucleus</location>
    </subcellularLocation>
</comment>
<dbReference type="InterPro" id="IPR019787">
    <property type="entry name" value="Znf_PHD-finger"/>
</dbReference>
<keyword evidence="6" id="KW-0539">Nucleus</keyword>
<organism evidence="10">
    <name type="scientific">Mytilinidion resinicola</name>
    <dbReference type="NCBI Taxonomy" id="574789"/>
    <lineage>
        <taxon>Eukaryota</taxon>
        <taxon>Fungi</taxon>
        <taxon>Dikarya</taxon>
        <taxon>Ascomycota</taxon>
        <taxon>Pezizomycotina</taxon>
        <taxon>Dothideomycetes</taxon>
        <taxon>Pleosporomycetidae</taxon>
        <taxon>Mytilinidiales</taxon>
        <taxon>Mytilinidiaceae</taxon>
        <taxon>Mytilinidion</taxon>
    </lineage>
</organism>
<dbReference type="RefSeq" id="XP_033584958.1">
    <property type="nucleotide sequence ID" value="XM_033714677.1"/>
</dbReference>
<dbReference type="SMART" id="SM00249">
    <property type="entry name" value="PHD"/>
    <property type="match status" value="1"/>
</dbReference>
<reference evidence="12" key="3">
    <citation type="submission" date="2025-04" db="UniProtKB">
        <authorList>
            <consortium name="RefSeq"/>
        </authorList>
    </citation>
    <scope>IDENTIFICATION</scope>
    <source>
        <strain evidence="12">CBS 304.34</strain>
    </source>
</reference>
<dbReference type="PANTHER" id="PTHR10333">
    <property type="entry name" value="INHIBITOR OF GROWTH PROTEIN"/>
    <property type="match status" value="1"/>
</dbReference>
<dbReference type="Pfam" id="PF00628">
    <property type="entry name" value="PHD"/>
    <property type="match status" value="1"/>
</dbReference>
<dbReference type="InterPro" id="IPR019786">
    <property type="entry name" value="Zinc_finger_PHD-type_CS"/>
</dbReference>
<feature type="non-terminal residue" evidence="10">
    <location>
        <position position="52"/>
    </location>
</feature>
<comment type="similarity">
    <text evidence="2">Belongs to the ING family.</text>
</comment>
<reference evidence="10 12" key="1">
    <citation type="journal article" date="2020" name="Stud. Mycol.">
        <title>101 Dothideomycetes genomes: a test case for predicting lifestyles and emergence of pathogens.</title>
        <authorList>
            <person name="Haridas S."/>
            <person name="Albert R."/>
            <person name="Binder M."/>
            <person name="Bloem J."/>
            <person name="Labutti K."/>
            <person name="Salamov A."/>
            <person name="Andreopoulos B."/>
            <person name="Baker S."/>
            <person name="Barry K."/>
            <person name="Bills G."/>
            <person name="Bluhm B."/>
            <person name="Cannon C."/>
            <person name="Castanera R."/>
            <person name="Culley D."/>
            <person name="Daum C."/>
            <person name="Ezra D."/>
            <person name="Gonzalez J."/>
            <person name="Henrissat B."/>
            <person name="Kuo A."/>
            <person name="Liang C."/>
            <person name="Lipzen A."/>
            <person name="Lutzoni F."/>
            <person name="Magnuson J."/>
            <person name="Mondo S."/>
            <person name="Nolan M."/>
            <person name="Ohm R."/>
            <person name="Pangilinan J."/>
            <person name="Park H.-J."/>
            <person name="Ramirez L."/>
            <person name="Alfaro M."/>
            <person name="Sun H."/>
            <person name="Tritt A."/>
            <person name="Yoshinaga Y."/>
            <person name="Zwiers L.-H."/>
            <person name="Turgeon B."/>
            <person name="Goodwin S."/>
            <person name="Spatafora J."/>
            <person name="Crous P."/>
            <person name="Grigoriev I."/>
        </authorList>
    </citation>
    <scope>NUCLEOTIDE SEQUENCE</scope>
    <source>
        <strain evidence="10 12">CBS 304.34</strain>
    </source>
</reference>
<dbReference type="InterPro" id="IPR001965">
    <property type="entry name" value="Znf_PHD"/>
</dbReference>
<feature type="binding site" evidence="7">
    <location>
        <position position="7"/>
    </location>
    <ligand>
        <name>Zn(2+)</name>
        <dbReference type="ChEBI" id="CHEBI:29105"/>
        <label>1</label>
    </ligand>
</feature>
<dbReference type="AlphaFoldDB" id="A0A6A6ZCE2"/>
<dbReference type="InterPro" id="IPR013083">
    <property type="entry name" value="Znf_RING/FYVE/PHD"/>
</dbReference>
<feature type="binding site" evidence="7">
    <location>
        <position position="52"/>
    </location>
    <ligand>
        <name>Zn(2+)</name>
        <dbReference type="ChEBI" id="CHEBI:29105"/>
        <label>2</label>
    </ligand>
</feature>
<evidence type="ECO:0000256" key="5">
    <source>
        <dbReference type="ARBA" id="ARBA00022833"/>
    </source>
</evidence>
<evidence type="ECO:0000256" key="3">
    <source>
        <dbReference type="ARBA" id="ARBA00022723"/>
    </source>
</evidence>
<reference evidence="12" key="2">
    <citation type="submission" date="2020-04" db="EMBL/GenBank/DDBJ databases">
        <authorList>
            <consortium name="NCBI Genome Project"/>
        </authorList>
    </citation>
    <scope>NUCLEOTIDE SEQUENCE</scope>
    <source>
        <strain evidence="12">CBS 304.34</strain>
    </source>
</reference>
<evidence type="ECO:0000313" key="11">
    <source>
        <dbReference type="Proteomes" id="UP000504636"/>
    </source>
</evidence>
<evidence type="ECO:0000256" key="6">
    <source>
        <dbReference type="ARBA" id="ARBA00023242"/>
    </source>
</evidence>
<accession>A0A6A6ZCE2</accession>
<dbReference type="InterPro" id="IPR011011">
    <property type="entry name" value="Znf_FYVE_PHD"/>
</dbReference>
<dbReference type="GO" id="GO:0008270">
    <property type="term" value="F:zinc ion binding"/>
    <property type="evidence" value="ECO:0007669"/>
    <property type="project" value="UniProtKB-KW"/>
</dbReference>
<feature type="binding site" evidence="7">
    <location>
        <position position="9"/>
    </location>
    <ligand>
        <name>Zn(2+)</name>
        <dbReference type="ChEBI" id="CHEBI:29105"/>
        <label>1</label>
    </ligand>
</feature>
<evidence type="ECO:0000313" key="10">
    <source>
        <dbReference type="EMBL" id="KAF2817994.1"/>
    </source>
</evidence>
<dbReference type="OrthoDB" id="5411773at2759"/>
<dbReference type="GeneID" id="54455570"/>
<feature type="binding site" evidence="7">
    <location>
        <position position="31"/>
    </location>
    <ligand>
        <name>Zn(2+)</name>
        <dbReference type="ChEBI" id="CHEBI:29105"/>
        <label>1</label>
    </ligand>
</feature>
<evidence type="ECO:0000256" key="2">
    <source>
        <dbReference type="ARBA" id="ARBA00010210"/>
    </source>
</evidence>
<feature type="non-terminal residue" evidence="10">
    <location>
        <position position="1"/>
    </location>
</feature>
<protein>
    <recommendedName>
        <fullName evidence="9">PHD-type domain-containing protein</fullName>
    </recommendedName>
</protein>
<evidence type="ECO:0000256" key="4">
    <source>
        <dbReference type="ARBA" id="ARBA00022771"/>
    </source>
</evidence>
<feature type="domain" description="PHD-type" evidence="9">
    <location>
        <begin position="4"/>
        <end position="52"/>
    </location>
</feature>
<dbReference type="GO" id="GO:0000785">
    <property type="term" value="C:chromatin"/>
    <property type="evidence" value="ECO:0007669"/>
    <property type="project" value="UniProtKB-ARBA"/>
</dbReference>
<proteinExistence type="inferred from homology"/>
<keyword evidence="11" id="KW-1185">Reference proteome</keyword>
<keyword evidence="4 8" id="KW-0863">Zinc-finger</keyword>
<feature type="binding site" evidence="7">
    <location>
        <position position="49"/>
    </location>
    <ligand>
        <name>Zn(2+)</name>
        <dbReference type="ChEBI" id="CHEBI:29105"/>
        <label>2</label>
    </ligand>
</feature>
<evidence type="ECO:0000313" key="12">
    <source>
        <dbReference type="RefSeq" id="XP_033584958.1"/>
    </source>
</evidence>
<dbReference type="InterPro" id="IPR028651">
    <property type="entry name" value="ING_fam"/>
</dbReference>
<feature type="binding site" evidence="7">
    <location>
        <position position="20"/>
    </location>
    <ligand>
        <name>Zn(2+)</name>
        <dbReference type="ChEBI" id="CHEBI:29105"/>
        <label>2</label>
    </ligand>
</feature>
<evidence type="ECO:0000259" key="9">
    <source>
        <dbReference type="PROSITE" id="PS50016"/>
    </source>
</evidence>
<keyword evidence="3 7" id="KW-0479">Metal-binding</keyword>
<gene>
    <name evidence="10 12" type="ORF">BDZ99DRAFT_360737</name>
</gene>
<dbReference type="SUPFAM" id="SSF57903">
    <property type="entry name" value="FYVE/PHD zinc finger"/>
    <property type="match status" value="1"/>
</dbReference>
<dbReference type="PROSITE" id="PS01359">
    <property type="entry name" value="ZF_PHD_1"/>
    <property type="match status" value="1"/>
</dbReference>
<keyword evidence="5 7" id="KW-0862">Zinc</keyword>
<name>A0A6A6ZCE2_9PEZI</name>
<dbReference type="Proteomes" id="UP000504636">
    <property type="component" value="Unplaced"/>
</dbReference>
<dbReference type="GO" id="GO:0005634">
    <property type="term" value="C:nucleus"/>
    <property type="evidence" value="ECO:0007669"/>
    <property type="project" value="UniProtKB-SubCell"/>
</dbReference>
<dbReference type="Gene3D" id="3.30.40.10">
    <property type="entry name" value="Zinc/RING finger domain, C3HC4 (zinc finger)"/>
    <property type="match status" value="1"/>
</dbReference>
<evidence type="ECO:0000256" key="7">
    <source>
        <dbReference type="PIRSR" id="PIRSR628651-51"/>
    </source>
</evidence>
<feature type="binding site" evidence="7">
    <location>
        <position position="34"/>
    </location>
    <ligand>
        <name>Zn(2+)</name>
        <dbReference type="ChEBI" id="CHEBI:29105"/>
        <label>1</label>
    </ligand>
</feature>
<dbReference type="EMBL" id="MU003692">
    <property type="protein sequence ID" value="KAF2817994.1"/>
    <property type="molecule type" value="Genomic_DNA"/>
</dbReference>